<dbReference type="RefSeq" id="WP_123803665.1">
    <property type="nucleotide sequence ID" value="NZ_RPFL01000002.1"/>
</dbReference>
<protein>
    <recommendedName>
        <fullName evidence="4">BRCT domain-containing protein</fullName>
    </recommendedName>
</protein>
<dbReference type="CDD" id="cd06127">
    <property type="entry name" value="DEDDh"/>
    <property type="match status" value="1"/>
</dbReference>
<keyword evidence="3" id="KW-0269">Exonuclease</keyword>
<keyword evidence="1" id="KW-0540">Nuclease</keyword>
<dbReference type="GO" id="GO:0003676">
    <property type="term" value="F:nucleic acid binding"/>
    <property type="evidence" value="ECO:0007669"/>
    <property type="project" value="InterPro"/>
</dbReference>
<dbReference type="InterPro" id="IPR012337">
    <property type="entry name" value="RNaseH-like_sf"/>
</dbReference>
<dbReference type="InterPro" id="IPR036397">
    <property type="entry name" value="RNaseH_sf"/>
</dbReference>
<organism evidence="5 6">
    <name type="scientific">Neisseria weixii</name>
    <dbReference type="NCBI Taxonomy" id="1853276"/>
    <lineage>
        <taxon>Bacteria</taxon>
        <taxon>Pseudomonadati</taxon>
        <taxon>Pseudomonadota</taxon>
        <taxon>Betaproteobacteria</taxon>
        <taxon>Neisseriales</taxon>
        <taxon>Neisseriaceae</taxon>
        <taxon>Neisseria</taxon>
    </lineage>
</organism>
<evidence type="ECO:0000313" key="6">
    <source>
        <dbReference type="Proteomes" id="UP000272412"/>
    </source>
</evidence>
<evidence type="ECO:0000259" key="4">
    <source>
        <dbReference type="PROSITE" id="PS50172"/>
    </source>
</evidence>
<dbReference type="CDD" id="cd17748">
    <property type="entry name" value="BRCT_DNA_ligase_like"/>
    <property type="match status" value="1"/>
</dbReference>
<reference evidence="5 6" key="1">
    <citation type="submission" date="2018-11" db="EMBL/GenBank/DDBJ databases">
        <title>Neisseria weixii sp. nov. isolated from the rectal contents of plateau pika (Ochotona cruzoniae).</title>
        <authorList>
            <person name="Zhang G."/>
        </authorList>
    </citation>
    <scope>NUCLEOTIDE SEQUENCE [LARGE SCALE GENOMIC DNA]</scope>
    <source>
        <strain evidence="5 6">10009</strain>
    </source>
</reference>
<feature type="domain" description="BRCT" evidence="4">
    <location>
        <begin position="204"/>
        <end position="295"/>
    </location>
</feature>
<proteinExistence type="predicted"/>
<dbReference type="SUPFAM" id="SSF53098">
    <property type="entry name" value="Ribonuclease H-like"/>
    <property type="match status" value="1"/>
</dbReference>
<dbReference type="Gene3D" id="3.40.50.10190">
    <property type="entry name" value="BRCT domain"/>
    <property type="match status" value="1"/>
</dbReference>
<dbReference type="SMART" id="SM00479">
    <property type="entry name" value="EXOIII"/>
    <property type="match status" value="1"/>
</dbReference>
<dbReference type="PROSITE" id="PS50172">
    <property type="entry name" value="BRCT"/>
    <property type="match status" value="1"/>
</dbReference>
<dbReference type="InterPro" id="IPR013520">
    <property type="entry name" value="Ribonucl_H"/>
</dbReference>
<dbReference type="AlphaFoldDB" id="A0A3N4NAD6"/>
<dbReference type="OrthoDB" id="5497329at2"/>
<keyword evidence="2" id="KW-0378">Hydrolase</keyword>
<evidence type="ECO:0000313" key="5">
    <source>
        <dbReference type="EMBL" id="RPD90486.1"/>
    </source>
</evidence>
<sequence length="295" mass="32821">MNTHPIAKQLALLAENGVFLDTETTGLDENAEIIEIAVIDMQGNTLLNTTVKPKTAYDNNDPAYLVHGIPYAELQNSPTWPQVQEMLLDVIKGRPILIYNAPFDVRMMNQTAYLNGYYEVEYNTVCLMKLFSEWHTASTGQERKRHRLSYAAEHCGVTVNNAHRALADCLTTLGVFKYMLKNSENLFDLSSYKTRNKRITVTANESGRLFGQTVVITGDLSLPRAELQQIAADAGCNCTSSVSKNTTILVLGETNLSAVKDGMSSKERKARELQAAGYPIRILSESEFMALLEDE</sequence>
<dbReference type="Gene3D" id="3.30.420.10">
    <property type="entry name" value="Ribonuclease H-like superfamily/Ribonuclease H"/>
    <property type="match status" value="1"/>
</dbReference>
<keyword evidence="6" id="KW-1185">Reference proteome</keyword>
<gene>
    <name evidence="5" type="ORF">EGK74_01685</name>
</gene>
<dbReference type="GO" id="GO:0008408">
    <property type="term" value="F:3'-5' exonuclease activity"/>
    <property type="evidence" value="ECO:0007669"/>
    <property type="project" value="TreeGrafter"/>
</dbReference>
<dbReference type="SMART" id="SM00292">
    <property type="entry name" value="BRCT"/>
    <property type="match status" value="1"/>
</dbReference>
<dbReference type="SUPFAM" id="SSF52113">
    <property type="entry name" value="BRCT domain"/>
    <property type="match status" value="1"/>
</dbReference>
<dbReference type="PANTHER" id="PTHR30231:SF4">
    <property type="entry name" value="PROTEIN NEN2"/>
    <property type="match status" value="1"/>
</dbReference>
<evidence type="ECO:0000256" key="2">
    <source>
        <dbReference type="ARBA" id="ARBA00022801"/>
    </source>
</evidence>
<evidence type="ECO:0000256" key="1">
    <source>
        <dbReference type="ARBA" id="ARBA00022722"/>
    </source>
</evidence>
<dbReference type="EMBL" id="RPFL01000002">
    <property type="protein sequence ID" value="RPD90486.1"/>
    <property type="molecule type" value="Genomic_DNA"/>
</dbReference>
<dbReference type="InterPro" id="IPR001357">
    <property type="entry name" value="BRCT_dom"/>
</dbReference>
<dbReference type="Proteomes" id="UP000272412">
    <property type="component" value="Unassembled WGS sequence"/>
</dbReference>
<dbReference type="Pfam" id="PF00929">
    <property type="entry name" value="RNase_T"/>
    <property type="match status" value="1"/>
</dbReference>
<dbReference type="Pfam" id="PF00533">
    <property type="entry name" value="BRCT"/>
    <property type="match status" value="1"/>
</dbReference>
<dbReference type="GO" id="GO:0006259">
    <property type="term" value="P:DNA metabolic process"/>
    <property type="evidence" value="ECO:0007669"/>
    <property type="project" value="UniProtKB-ARBA"/>
</dbReference>
<name>A0A3N4NAD6_9NEIS</name>
<accession>A0A3N4NAD6</accession>
<dbReference type="PANTHER" id="PTHR30231">
    <property type="entry name" value="DNA POLYMERASE III SUBUNIT EPSILON"/>
    <property type="match status" value="1"/>
</dbReference>
<comment type="caution">
    <text evidence="5">The sequence shown here is derived from an EMBL/GenBank/DDBJ whole genome shotgun (WGS) entry which is preliminary data.</text>
</comment>
<dbReference type="InterPro" id="IPR036420">
    <property type="entry name" value="BRCT_dom_sf"/>
</dbReference>
<evidence type="ECO:0000256" key="3">
    <source>
        <dbReference type="ARBA" id="ARBA00022839"/>
    </source>
</evidence>